<accession>A0A133U4Q1</accession>
<dbReference type="Proteomes" id="UP000070589">
    <property type="component" value="Unassembled WGS sequence"/>
</dbReference>
<name>A0A133U4Q1_9EURY</name>
<reference evidence="1 2" key="1">
    <citation type="journal article" date="2016" name="Sci. Rep.">
        <title>Metabolic traits of an uncultured archaeal lineage -MSBL1- from brine pools of the Red Sea.</title>
        <authorList>
            <person name="Mwirichia R."/>
            <person name="Alam I."/>
            <person name="Rashid M."/>
            <person name="Vinu M."/>
            <person name="Ba-Alawi W."/>
            <person name="Anthony Kamau A."/>
            <person name="Kamanda Ngugi D."/>
            <person name="Goker M."/>
            <person name="Klenk H.P."/>
            <person name="Bajic V."/>
            <person name="Stingl U."/>
        </authorList>
    </citation>
    <scope>NUCLEOTIDE SEQUENCE [LARGE SCALE GENOMIC DNA]</scope>
    <source>
        <strain evidence="1">SCGC-AAA259D14</strain>
    </source>
</reference>
<organism evidence="1 2">
    <name type="scientific">candidate division MSBL1 archaeon SCGC-AAA259D14</name>
    <dbReference type="NCBI Taxonomy" id="1698261"/>
    <lineage>
        <taxon>Archaea</taxon>
        <taxon>Methanobacteriati</taxon>
        <taxon>Methanobacteriota</taxon>
        <taxon>candidate division MSBL1</taxon>
    </lineage>
</organism>
<dbReference type="EMBL" id="LHXL01000052">
    <property type="protein sequence ID" value="KXA89169.1"/>
    <property type="molecule type" value="Genomic_DNA"/>
</dbReference>
<evidence type="ECO:0000313" key="1">
    <source>
        <dbReference type="EMBL" id="KXA89169.1"/>
    </source>
</evidence>
<protein>
    <submittedName>
        <fullName evidence="1">Uncharacterized protein</fullName>
    </submittedName>
</protein>
<evidence type="ECO:0000313" key="2">
    <source>
        <dbReference type="Proteomes" id="UP000070589"/>
    </source>
</evidence>
<keyword evidence="2" id="KW-1185">Reference proteome</keyword>
<comment type="caution">
    <text evidence="1">The sequence shown here is derived from an EMBL/GenBank/DDBJ whole genome shotgun (WGS) entry which is preliminary data.</text>
</comment>
<proteinExistence type="predicted"/>
<dbReference type="AlphaFoldDB" id="A0A133U4Q1"/>
<gene>
    <name evidence="1" type="ORF">AKJ62_03650</name>
</gene>
<sequence>MSSKRKRVPIVVAREVYERWKEFSERRYDGNMNQMVRDSVRKNIKQVDGEEKSDLDPIMNSLDGLHSAIQQNKDILQALRIRINAEDGDSKSYEAANRILDLLLEKRYTPSELVGKLDYIERQCQIYGHVGPVADLHDVLGTCSLEHVLEEFDVVRGPRGLVDIQLLHDLALGAQLRL</sequence>